<dbReference type="PROSITE" id="PS50096">
    <property type="entry name" value="IQ"/>
    <property type="match status" value="2"/>
</dbReference>
<feature type="compositionally biased region" description="Basic and acidic residues" evidence="1">
    <location>
        <begin position="473"/>
        <end position="491"/>
    </location>
</feature>
<keyword evidence="4" id="KW-1185">Reference proteome</keyword>
<feature type="region of interest" description="Disordered" evidence="1">
    <location>
        <begin position="570"/>
        <end position="690"/>
    </location>
</feature>
<dbReference type="VEuPathDB" id="AmoebaDB:NF0048670"/>
<reference evidence="3 4" key="1">
    <citation type="journal article" date="2019" name="Sci. Rep.">
        <title>Nanopore sequencing improves the draft genome of the human pathogenic amoeba Naegleria fowleri.</title>
        <authorList>
            <person name="Liechti N."/>
            <person name="Schurch N."/>
            <person name="Bruggmann R."/>
            <person name="Wittwer M."/>
        </authorList>
    </citation>
    <scope>NUCLEOTIDE SEQUENCE [LARGE SCALE GENOMIC DNA]</scope>
    <source>
        <strain evidence="3 4">ATCC 30894</strain>
    </source>
</reference>
<evidence type="ECO:0000256" key="2">
    <source>
        <dbReference type="SAM" id="Phobius"/>
    </source>
</evidence>
<organism evidence="3 4">
    <name type="scientific">Naegleria fowleri</name>
    <name type="common">Brain eating amoeba</name>
    <dbReference type="NCBI Taxonomy" id="5763"/>
    <lineage>
        <taxon>Eukaryota</taxon>
        <taxon>Discoba</taxon>
        <taxon>Heterolobosea</taxon>
        <taxon>Tetramitia</taxon>
        <taxon>Eutetramitia</taxon>
        <taxon>Vahlkampfiidae</taxon>
        <taxon>Naegleria</taxon>
    </lineage>
</organism>
<feature type="compositionally biased region" description="Pro residues" evidence="1">
    <location>
        <begin position="667"/>
        <end position="680"/>
    </location>
</feature>
<feature type="region of interest" description="Disordered" evidence="1">
    <location>
        <begin position="941"/>
        <end position="971"/>
    </location>
</feature>
<dbReference type="VEuPathDB" id="AmoebaDB:FDP41_009282"/>
<evidence type="ECO:0000256" key="1">
    <source>
        <dbReference type="SAM" id="MobiDB-lite"/>
    </source>
</evidence>
<dbReference type="Pfam" id="PF00612">
    <property type="entry name" value="IQ"/>
    <property type="match status" value="1"/>
</dbReference>
<dbReference type="OrthoDB" id="10685012at2759"/>
<proteinExistence type="predicted"/>
<keyword evidence="2" id="KW-1133">Transmembrane helix</keyword>
<dbReference type="AlphaFoldDB" id="A0A6A5BH86"/>
<feature type="region of interest" description="Disordered" evidence="1">
    <location>
        <begin position="746"/>
        <end position="773"/>
    </location>
</feature>
<feature type="compositionally biased region" description="Low complexity" evidence="1">
    <location>
        <begin position="619"/>
        <end position="634"/>
    </location>
</feature>
<feature type="compositionally biased region" description="Polar residues" evidence="1">
    <location>
        <begin position="95"/>
        <end position="111"/>
    </location>
</feature>
<comment type="caution">
    <text evidence="3">The sequence shown here is derived from an EMBL/GenBank/DDBJ whole genome shotgun (WGS) entry which is preliminary data.</text>
</comment>
<feature type="region of interest" description="Disordered" evidence="1">
    <location>
        <begin position="277"/>
        <end position="336"/>
    </location>
</feature>
<keyword evidence="2" id="KW-0812">Transmembrane</keyword>
<dbReference type="VEuPathDB" id="AmoebaDB:NF0048660"/>
<feature type="transmembrane region" description="Helical" evidence="2">
    <location>
        <begin position="12"/>
        <end position="35"/>
    </location>
</feature>
<feature type="region of interest" description="Disordered" evidence="1">
    <location>
        <begin position="814"/>
        <end position="835"/>
    </location>
</feature>
<dbReference type="RefSeq" id="XP_044557094.1">
    <property type="nucleotide sequence ID" value="XM_044713224.1"/>
</dbReference>
<evidence type="ECO:0000313" key="3">
    <source>
        <dbReference type="EMBL" id="KAF0972379.1"/>
    </source>
</evidence>
<feature type="region of interest" description="Disordered" evidence="1">
    <location>
        <begin position="87"/>
        <end position="142"/>
    </location>
</feature>
<feature type="compositionally biased region" description="Low complexity" evidence="1">
    <location>
        <begin position="513"/>
        <end position="529"/>
    </location>
</feature>
<sequence length="1118" mass="126367">MFHPITQRFLSILPFHTIINVLLVTIISITLIIFYRKRKNLHSREFSTSSSTIQINSFLSDPKGGQKILEEDDDNEQQQEGILMMNNNNNHLNESDSLTNDISTSSSNKIHQQQQQQNDHDFKDSPTHHDDDDYSSSSEHNFIGQLRSEEYSTRIGREWRFLKNLKERAMNNNMFLSVQLQQQQQHDFIELIKRINENYQKDYLILQSPIARGRVFKDSTTLMQLGTAVIIVQSRSRGVLSRRSHESLKSGLKKIKLLEEAISTSLSHEITIMMDRSDRTSSSDHNNNFSMIIDTESSSSSSCTTSSSSCTGSVSSGSSSSCTTSSSSIDNTDLTCHDDEMKQETTIHATTRTTLQKEFNAIDFPQQVKVNNEMELIVDSITATTTDSSSLTLLQALWRGHFIRRKHEFHLFQKRLILFQALVRSFLLLQQRKQSLQQHWKELQESTTTTTITTTNTTNTPSSSFVSSYSPSKEFEEFQKEENEEFHKENSPRGVVVVEEEEDEEETNDSHIHSTTIHSTTTTASPIHTTLDHHPMETCGRTATEMKEITHSSNLIVDDDDDLFLTQEEENHSQCSTTTTTPPPPPSSSSSLSTPPTNTTTNSTTTSTAEMNPTGVDTSSSSIHRPSSSSSSSSTCATQATQEKEELKFSSSLPEIPYAPSTTTTTPTPPPPLSTTPPPLTTSTPILSASNNSTTTMMMMMMENVTTTTTLPLEGVVNQNEKEKSETISTTTTPEITTTPHYYEEIQQPSTTTPPPLSTTTTTTPPLESPPSHVEHLSEYSAHYYYEEKKHDYEQGTDLKKLTEILKELNNKEHASTTTTTNTITTTTTTTMNNNNMITTTTEGSNNSSHNSTTTESIIGDSFQWVDPSRVKQLEIQVKPRMVNVMDDHPQDLSTLPIYLYLFLISNRGNYRDVEISKEKAKHNRGIANLQFSCDPPNILRKTNHNNHNNNHNNNNNNMEGNTTTDDEQASDNHQKCLLSFTVVFGELSESFDRIVFGVYVDVSEMRKHSNHTNNNIIEDQQELLESSLLPCLMEYDLDIMLKATMKQDDEELCQHFETRFKPFDDACPLEKGNDRVFFSIGLLRKEDHQSNWKFEPLLINHQQTQLKVANIHEVLNI</sequence>
<feature type="compositionally biased region" description="Acidic residues" evidence="1">
    <location>
        <begin position="498"/>
        <end position="507"/>
    </location>
</feature>
<protein>
    <submittedName>
        <fullName evidence="3">Uncharacterized protein</fullName>
    </submittedName>
</protein>
<dbReference type="VEuPathDB" id="AmoebaDB:NfTy_061210"/>
<accession>A0A6A5BH86</accession>
<feature type="compositionally biased region" description="Basic and acidic residues" evidence="1">
    <location>
        <begin position="118"/>
        <end position="131"/>
    </location>
</feature>
<feature type="compositionally biased region" description="Polar residues" evidence="1">
    <location>
        <begin position="609"/>
        <end position="618"/>
    </location>
</feature>
<gene>
    <name evidence="3" type="ORF">FDP41_009282</name>
</gene>
<feature type="compositionally biased region" description="Low complexity" evidence="1">
    <location>
        <begin position="946"/>
        <end position="958"/>
    </location>
</feature>
<feature type="compositionally biased region" description="Low complexity" evidence="1">
    <location>
        <begin position="448"/>
        <end position="472"/>
    </location>
</feature>
<feature type="compositionally biased region" description="Low complexity" evidence="1">
    <location>
        <begin position="817"/>
        <end position="835"/>
    </location>
</feature>
<evidence type="ECO:0000313" key="4">
    <source>
        <dbReference type="Proteomes" id="UP000444721"/>
    </source>
</evidence>
<dbReference type="GeneID" id="68116499"/>
<feature type="compositionally biased region" description="Low complexity" evidence="1">
    <location>
        <begin position="758"/>
        <end position="772"/>
    </location>
</feature>
<dbReference type="VEuPathDB" id="AmoebaDB:NF0048680"/>
<keyword evidence="2" id="KW-0472">Membrane</keyword>
<name>A0A6A5BH86_NAEFO</name>
<dbReference type="Proteomes" id="UP000444721">
    <property type="component" value="Unassembled WGS sequence"/>
</dbReference>
<feature type="compositionally biased region" description="Low complexity" evidence="1">
    <location>
        <begin position="588"/>
        <end position="608"/>
    </location>
</feature>
<dbReference type="InterPro" id="IPR000048">
    <property type="entry name" value="IQ_motif_EF-hand-BS"/>
</dbReference>
<feature type="compositionally biased region" description="Low complexity" evidence="1">
    <location>
        <begin position="297"/>
        <end position="328"/>
    </location>
</feature>
<dbReference type="EMBL" id="VFQX01000068">
    <property type="protein sequence ID" value="KAF0972379.1"/>
    <property type="molecule type" value="Genomic_DNA"/>
</dbReference>
<feature type="region of interest" description="Disordered" evidence="1">
    <location>
        <begin position="448"/>
        <end position="534"/>
    </location>
</feature>